<gene>
    <name evidence="1" type="ORF">GCM10009001_25030</name>
</gene>
<evidence type="ECO:0008006" key="3">
    <source>
        <dbReference type="Google" id="ProtNLM"/>
    </source>
</evidence>
<accession>A0ABN1G9K8</accession>
<reference evidence="1 2" key="1">
    <citation type="journal article" date="2019" name="Int. J. Syst. Evol. Microbiol.">
        <title>The Global Catalogue of Microorganisms (GCM) 10K type strain sequencing project: providing services to taxonomists for standard genome sequencing and annotation.</title>
        <authorList>
            <consortium name="The Broad Institute Genomics Platform"/>
            <consortium name="The Broad Institute Genome Sequencing Center for Infectious Disease"/>
            <person name="Wu L."/>
            <person name="Ma J."/>
        </authorList>
    </citation>
    <scope>NUCLEOTIDE SEQUENCE [LARGE SCALE GENOMIC DNA]</scope>
    <source>
        <strain evidence="1 2">JCM 15395</strain>
    </source>
</reference>
<dbReference type="Proteomes" id="UP001500866">
    <property type="component" value="Unassembled WGS sequence"/>
</dbReference>
<dbReference type="EMBL" id="BAAADS010000018">
    <property type="protein sequence ID" value="GAA0606769.1"/>
    <property type="molecule type" value="Genomic_DNA"/>
</dbReference>
<dbReference type="InterPro" id="IPR032710">
    <property type="entry name" value="NTF2-like_dom_sf"/>
</dbReference>
<evidence type="ECO:0000313" key="1">
    <source>
        <dbReference type="EMBL" id="GAA0606769.1"/>
    </source>
</evidence>
<evidence type="ECO:0000313" key="2">
    <source>
        <dbReference type="Proteomes" id="UP001500866"/>
    </source>
</evidence>
<comment type="caution">
    <text evidence="1">The sequence shown here is derived from an EMBL/GenBank/DDBJ whole genome shotgun (WGS) entry which is preliminary data.</text>
</comment>
<name>A0ABN1G9K8_9BACI</name>
<dbReference type="SUPFAM" id="SSF54427">
    <property type="entry name" value="NTF2-like"/>
    <property type="match status" value="1"/>
</dbReference>
<proteinExistence type="predicted"/>
<keyword evidence="2" id="KW-1185">Reference proteome</keyword>
<sequence length="138" mass="15985">MNNFREFLNHYMNSWRHSSLIEMEKVISKDFRAREFRDGEAVDYGYEQSVSGWEQGFNYAIESGSEWDLHELAVIPLHDDEVSEIISAAMIIDGKKTTNANLFFNTFRKNGDNGWKLVRSYIEAGVPSENLSRVQINL</sequence>
<protein>
    <recommendedName>
        <fullName evidence="3">Flavoprotein</fullName>
    </recommendedName>
</protein>
<organism evidence="1 2">
    <name type="scientific">Virgibacillus siamensis</name>
    <dbReference type="NCBI Taxonomy" id="480071"/>
    <lineage>
        <taxon>Bacteria</taxon>
        <taxon>Bacillati</taxon>
        <taxon>Bacillota</taxon>
        <taxon>Bacilli</taxon>
        <taxon>Bacillales</taxon>
        <taxon>Bacillaceae</taxon>
        <taxon>Virgibacillus</taxon>
    </lineage>
</organism>
<dbReference type="RefSeq" id="WP_343813604.1">
    <property type="nucleotide sequence ID" value="NZ_BAAADS010000018.1"/>
</dbReference>